<feature type="domain" description="Carboxylesterase type B" evidence="13">
    <location>
        <begin position="557"/>
        <end position="1057"/>
    </location>
</feature>
<feature type="signal peptide" evidence="12">
    <location>
        <begin position="1"/>
        <end position="20"/>
    </location>
</feature>
<evidence type="ECO:0000256" key="8">
    <source>
        <dbReference type="ARBA" id="ARBA00023136"/>
    </source>
</evidence>
<dbReference type="FunFam" id="3.40.50.1820:FF:000155">
    <property type="entry name" value="Carboxylic ester hydrolase"/>
    <property type="match status" value="3"/>
</dbReference>
<evidence type="ECO:0000256" key="7">
    <source>
        <dbReference type="ARBA" id="ARBA00022989"/>
    </source>
</evidence>
<keyword evidence="12" id="KW-0732">Signal</keyword>
<keyword evidence="16" id="KW-1185">Reference proteome</keyword>
<feature type="transmembrane region" description="Helical" evidence="11">
    <location>
        <begin position="1726"/>
        <end position="1743"/>
    </location>
</feature>
<reference evidence="15" key="2">
    <citation type="submission" date="2021-08" db="EMBL/GenBank/DDBJ databases">
        <authorList>
            <person name="Eriksson T."/>
        </authorList>
    </citation>
    <scope>NUCLEOTIDE SEQUENCE</scope>
    <source>
        <strain evidence="15">Stoneville</strain>
        <tissue evidence="15">Whole head</tissue>
    </source>
</reference>
<organism evidence="15 16">
    <name type="scientific">Tenebrio molitor</name>
    <name type="common">Yellow mealworm beetle</name>
    <dbReference type="NCBI Taxonomy" id="7067"/>
    <lineage>
        <taxon>Eukaryota</taxon>
        <taxon>Metazoa</taxon>
        <taxon>Ecdysozoa</taxon>
        <taxon>Arthropoda</taxon>
        <taxon>Hexapoda</taxon>
        <taxon>Insecta</taxon>
        <taxon>Pterygota</taxon>
        <taxon>Neoptera</taxon>
        <taxon>Endopterygota</taxon>
        <taxon>Coleoptera</taxon>
        <taxon>Polyphaga</taxon>
        <taxon>Cucujiformia</taxon>
        <taxon>Tenebrionidae</taxon>
        <taxon>Tenebrio</taxon>
    </lineage>
</organism>
<dbReference type="Pfam" id="PF00135">
    <property type="entry name" value="COesterase"/>
    <property type="match status" value="5"/>
</dbReference>
<evidence type="ECO:0000256" key="11">
    <source>
        <dbReference type="SAM" id="Phobius"/>
    </source>
</evidence>
<keyword evidence="3" id="KW-1003">Cell membrane</keyword>
<dbReference type="PROSITE" id="PS00122">
    <property type="entry name" value="CARBOXYLESTERASE_B_1"/>
    <property type="match status" value="5"/>
</dbReference>
<dbReference type="Gene3D" id="3.40.50.1820">
    <property type="entry name" value="alpha/beta hydrolase"/>
    <property type="match status" value="5"/>
</dbReference>
<evidence type="ECO:0000256" key="2">
    <source>
        <dbReference type="ARBA" id="ARBA00005964"/>
    </source>
</evidence>
<proteinExistence type="inferred from homology"/>
<dbReference type="GO" id="GO:0050909">
    <property type="term" value="P:sensory perception of taste"/>
    <property type="evidence" value="ECO:0007669"/>
    <property type="project" value="InterPro"/>
</dbReference>
<keyword evidence="8 11" id="KW-0472">Membrane</keyword>
<evidence type="ECO:0000256" key="12">
    <source>
        <dbReference type="SAM" id="SignalP"/>
    </source>
</evidence>
<dbReference type="PROSITE" id="PS00941">
    <property type="entry name" value="CARBOXYLESTERASE_B_2"/>
    <property type="match status" value="4"/>
</dbReference>
<comment type="subcellular location">
    <subcellularLocation>
        <location evidence="1">Cell membrane</location>
        <topology evidence="1">Multi-pass membrane protein</topology>
    </subcellularLocation>
</comment>
<evidence type="ECO:0000256" key="5">
    <source>
        <dbReference type="ARBA" id="ARBA00022692"/>
    </source>
</evidence>
<dbReference type="InterPro" id="IPR013604">
    <property type="entry name" value="7TM_chemorcpt"/>
</dbReference>
<dbReference type="InterPro" id="IPR019819">
    <property type="entry name" value="Carboxylesterase_B_CS"/>
</dbReference>
<evidence type="ECO:0000259" key="13">
    <source>
        <dbReference type="Pfam" id="PF00135"/>
    </source>
</evidence>
<protein>
    <recommendedName>
        <fullName evidence="13">Carboxylesterase type B domain-containing protein</fullName>
    </recommendedName>
</protein>
<evidence type="ECO:0000256" key="6">
    <source>
        <dbReference type="ARBA" id="ARBA00022801"/>
    </source>
</evidence>
<dbReference type="Proteomes" id="UP000719412">
    <property type="component" value="Unassembled WGS sequence"/>
</dbReference>
<feature type="chain" id="PRO_5036271985" description="Carboxylesterase type B domain-containing protein" evidence="12">
    <location>
        <begin position="21"/>
        <end position="2812"/>
    </location>
</feature>
<evidence type="ECO:0000256" key="1">
    <source>
        <dbReference type="ARBA" id="ARBA00004651"/>
    </source>
</evidence>
<dbReference type="SUPFAM" id="SSF53474">
    <property type="entry name" value="alpha/beta-Hydrolases"/>
    <property type="match status" value="5"/>
</dbReference>
<comment type="similarity">
    <text evidence="2">Belongs to the type-B carboxylesterase/lipase family.</text>
</comment>
<keyword evidence="9" id="KW-1015">Disulfide bond</keyword>
<feature type="domain" description="Carboxylesterase type B" evidence="13">
    <location>
        <begin position="2347"/>
        <end position="2811"/>
    </location>
</feature>
<dbReference type="Pfam" id="PF08395">
    <property type="entry name" value="7tm_7"/>
    <property type="match status" value="1"/>
</dbReference>
<accession>A0A8J6H3U5</accession>
<dbReference type="EMBL" id="JABDTM020030290">
    <property type="protein sequence ID" value="KAH0807479.1"/>
    <property type="molecule type" value="Genomic_DNA"/>
</dbReference>
<evidence type="ECO:0000256" key="9">
    <source>
        <dbReference type="ARBA" id="ARBA00023157"/>
    </source>
</evidence>
<dbReference type="GO" id="GO:0052689">
    <property type="term" value="F:carboxylic ester hydrolase activity"/>
    <property type="evidence" value="ECO:0007669"/>
    <property type="project" value="UniProtKB-KW"/>
</dbReference>
<gene>
    <name evidence="15" type="ORF">GEV33_015302</name>
    <name evidence="14" type="ORF">GEV33_015310</name>
</gene>
<evidence type="ECO:0000256" key="4">
    <source>
        <dbReference type="ARBA" id="ARBA00022487"/>
    </source>
</evidence>
<feature type="transmembrane region" description="Helical" evidence="11">
    <location>
        <begin position="1659"/>
        <end position="1677"/>
    </location>
</feature>
<keyword evidence="4" id="KW-0719">Serine esterase</keyword>
<evidence type="ECO:0000313" key="15">
    <source>
        <dbReference type="EMBL" id="KAH0807491.1"/>
    </source>
</evidence>
<name>A0A8J6H3U5_TENMO</name>
<keyword evidence="10" id="KW-0325">Glycoprotein</keyword>
<dbReference type="PANTHER" id="PTHR43142">
    <property type="entry name" value="CARBOXYLIC ESTER HYDROLASE"/>
    <property type="match status" value="1"/>
</dbReference>
<reference evidence="15" key="1">
    <citation type="journal article" date="2020" name="J Insects Food Feed">
        <title>The yellow mealworm (Tenebrio molitor) genome: a resource for the emerging insects as food and feed industry.</title>
        <authorList>
            <person name="Eriksson T."/>
            <person name="Andere A."/>
            <person name="Kelstrup H."/>
            <person name="Emery V."/>
            <person name="Picard C."/>
        </authorList>
    </citation>
    <scope>NUCLEOTIDE SEQUENCE</scope>
    <source>
        <strain evidence="15">Stoneville</strain>
        <tissue evidence="15">Whole head</tissue>
    </source>
</reference>
<dbReference type="InterPro" id="IPR002018">
    <property type="entry name" value="CarbesteraseB"/>
</dbReference>
<feature type="domain" description="Carboxylesterase type B" evidence="13">
    <location>
        <begin position="1822"/>
        <end position="2343"/>
    </location>
</feature>
<comment type="caution">
    <text evidence="15">The sequence shown here is derived from an EMBL/GenBank/DDBJ whole genome shotgun (WGS) entry which is preliminary data.</text>
</comment>
<keyword evidence="5 11" id="KW-0812">Transmembrane</keyword>
<dbReference type="InterPro" id="IPR029058">
    <property type="entry name" value="AB_hydrolase_fold"/>
</dbReference>
<keyword evidence="7 11" id="KW-1133">Transmembrane helix</keyword>
<dbReference type="EMBL" id="JABDTM020030286">
    <property type="protein sequence ID" value="KAH0807491.1"/>
    <property type="molecule type" value="Genomic_DNA"/>
</dbReference>
<evidence type="ECO:0000256" key="10">
    <source>
        <dbReference type="ARBA" id="ARBA00023180"/>
    </source>
</evidence>
<dbReference type="InterPro" id="IPR019826">
    <property type="entry name" value="Carboxylesterase_B_AS"/>
</dbReference>
<evidence type="ECO:0000313" key="16">
    <source>
        <dbReference type="Proteomes" id="UP000719412"/>
    </source>
</evidence>
<dbReference type="PANTHER" id="PTHR43142:SF1">
    <property type="entry name" value="CARBOXYLIC ESTER HYDROLASE"/>
    <property type="match status" value="1"/>
</dbReference>
<feature type="transmembrane region" description="Helical" evidence="11">
    <location>
        <begin position="1764"/>
        <end position="1785"/>
    </location>
</feature>
<keyword evidence="6" id="KW-0378">Hydrolase</keyword>
<feature type="domain" description="Carboxylesterase type B" evidence="13">
    <location>
        <begin position="1064"/>
        <end position="1584"/>
    </location>
</feature>
<evidence type="ECO:0000256" key="3">
    <source>
        <dbReference type="ARBA" id="ARBA00022475"/>
    </source>
</evidence>
<feature type="domain" description="Carboxylesterase type B" evidence="13">
    <location>
        <begin position="22"/>
        <end position="546"/>
    </location>
</feature>
<evidence type="ECO:0000313" key="14">
    <source>
        <dbReference type="EMBL" id="KAH0807479.1"/>
    </source>
</evidence>
<sequence>MCKVRLFSVFILLQIGTSLAVPEVQLPDGPIRGREGSTFTNKQYYIFEKNPYAAPPVGELRFKAPIPPSSWDEPLDTVNLDVTCYQQSRNVKEESEDCLYINVYTPQLPTEDEPVALPVMIYIHGGGFVGGTARGAYAERIINEDVVYAAINYRLGPFGFMSTEDDVIPGNNGLKDQHLAFQWAHDNIHLFGGDPDKITIFGASAGSASVAYHLINQNSKDLFRGGILQSGSFLSPWAFQRKPKEIAFATAAFLNDTFQTNTDSNALLEFLQSVDAKSIDVASEKYASSVATLQTEEILQGYYWGPFVEVKNPDAFLTKKMYGLLEAGNVVGVPILIGITSEEGIMWNKDAATTKSRLALFDEHLDWLVPNDMQVTDQDKRTEMGRAIRDIYTGGEDLADHVGDGVRYWSDQSFTRSLIKHAELYSNFAETYFYQFSYDGKLSNANVHYEGADDVGHSADNAYIFCAGSGCDISGNPEGDQITVDRIIKMWTNFAKYQNPTPEPLELLQNITWPQLSTKDGDFYYVNIKDDLEIKNHPKEATYSKWVELYDSLGFNKQYYIFEKIPYATPPIGELRFKAPIPPSSWDEPLDTVNLDVTCYQQNANSDAESEDCLYINVYTPQLPSEDEPVALPVMLYIHGGGFIGGSGRGVHAERIINEDVVFAAINYRLGPFGFMSTQDEVIPGNNGLKDQHLALQWAHDNIHLFGGDPDKITIFGQSAGSASVAYHLINQNSKDLFRGAILQSGSFLSPWAFQRKSKEIAFATAAFLNDTFQTNSDSNALLEFLQSVDAKSIDKASEQYANSVRNLQTTEILQGFYWAPVVEVKNPDAFLTKKMYGLLQAGNVVGVPILMGMTSEEGLAYNQNSDTTLSQLASFDEHLDWLVPNDMQVPDEDKRIEVGRSIRDIYTGGEDLADHVGDGVRYWSDQSFTRSIIRHAEFYSTFAETYFYQFSHDGELGKSKVHYDGAEHVGHSGDNAYIFCAGSGCDVSGYPEADQITVDRVIKIWTNFAKYQNPTPEPSELLQNVTWPQVSTEDGDFYYVDIRDDLEIKNHPKEATYSKLQADPEVQLPNGRIRGREGLTYTNKQFYIFEKIPYAAPPVGELRFKAPIPPPSWDETLDTVSLDVICYQVGSNSEDESEDCLYINVYTPQLPSDDEPVALPVMLYIHGGGFVVGSPKGAYAERIINEDIVYATITYRLGPFGFMSTQDDVIPGNNGLKDQHLALQWAHDNIHLFGGDPDKITIFGQSAGSASVAYHLINQNSRDLFRGAILQSGSFLSIWAFQRNPKDIAFAAAAFLNDTFQTNTNSNDLLEFLQNVDAKDIDVASEQYASSVASLQTEQVLQGFFWAPVVEAKNPDAFLTKKMYGLLQAGNVVGVPIVIGMTSEEGLAHNQDPDLTQSQSTSFDEHLDWLVPSDMLITDQDKRTEMGRAIREIYTGGEPLGDHLGDAVRYWTDTSFTRPVIKHAEFYSNFAETYFYQFSHDGELGKSNVHYEGADHVGHSADLSYVMCGGSGCDYSGYPEADQITVERMIRLWTNFAKYQNPTPEPSELLQNITWPQLSTQDGDFYYVDITDDLEIKNHPKEAVYSKNKWQELLDNLEKFQRLVSASTINWTLHSVGYITVNLIFLSTKFSNFYIFYKIVGDEYLQHYLVEIIQTYMLFYYYYVLYSVIKLIRSYYKHVRLLLEENLSYSHQVGTNLTERDLNLLNKAAYLLGLLRSTVEVFNDLFGWPILLMILYTSMMMINYLDDTFRHSDHFDNDDVHNAVISTIVLVLLFFSNTLILIWMCDSVLQESERIVRLAWRLQIRSSSGNRDVKKFVGLADPEVQLPDGRIRGREGTTFTSKQYYIFEKIPYATPPVGELRFKAPIPPPSWEETLDTTSLDVNCYLADSDNDAETEDCLYINVYTPQLPTEDEPVALPVMLYIHGGGFVGGSARGAYAERIINEDVVYAAINYRLGPFGFMSTQDEVIPGNNGLKDQHLALQWAHDNINLFGGDPDKITIFGQSAGSASVAYHLINQNSRDLFRGAILQSGSFLSPWAFQRNSREIAFATAAFLNDTFQSNTDSSALFEFLQGVNAKDLDLASQQYASSVANLQTEQILQGFYWAPVVEVKNPDAFLTKKMYGLLEAGNVIGVPILMGMTSEEGIAWNQNADGTKSQLAMFDEHLDWLVPNDMQITDQDQRTEMGRAIREIYTGGEALADHVGDGVRYWSDDSFNRPIIRHAEFYSNFAETYFYQFSYDGTLSNANVHYDGADDVGHSADNAYIFCAGSGCDISGYPEADQITVDRVIKIWTNFAKYQNPTPETSELLQNITWPQVSTQDGDFYYVDITDNLEIKNHPKESTYSKGREGSTYTNKQVYIFEKIPYATPPVGELRFKAPIPPPSWDETLDTTSLDIICYQQNGNDDTETEDCLYINVHTPQLPDDDGSEGLPVMVFIHGGGFIGGGARGVYADRMVNEDIVYVAFNYRLGPFGFISTQDDVIPGNNGLKDQQLALRWVHDNIQLFGGDPDKITIFGQSAGSASVAYQLINQNSRDLFRGAILQSGSFLSPWAFERKSREIAFTTAAFINDTFQTNTDSQALLEFLQSVDAKAIDVASEQYANSVANLQTREIMQGFYWAPVVEAKNPDAFLTKNMYGLLQAGNVVAVPIIIGITSEEGIAWNQDANGAQADMTSFDENLDWLVPNDMQLTDPDQRTEMGRAIREIYTGGEPLAEHVGAGVRYCSDTAFSRSVIRHAEFYSNLAETYFYQFSHDGELGKSNVQYDGADHVGHGADISYVLCGGSGCDYSGYPEADQIAVERMIKLWTNFAKYQ</sequence>
<dbReference type="GO" id="GO:0005886">
    <property type="term" value="C:plasma membrane"/>
    <property type="evidence" value="ECO:0007669"/>
    <property type="project" value="UniProtKB-SubCell"/>
</dbReference>